<keyword evidence="1" id="KW-0863">Zinc-finger</keyword>
<evidence type="ECO:0000259" key="3">
    <source>
        <dbReference type="PROSITE" id="PS50157"/>
    </source>
</evidence>
<dbReference type="EMBL" id="JAULSV010000004">
    <property type="protein sequence ID" value="KAK0645370.1"/>
    <property type="molecule type" value="Genomic_DNA"/>
</dbReference>
<dbReference type="PROSITE" id="PS50157">
    <property type="entry name" value="ZINC_FINGER_C2H2_2"/>
    <property type="match status" value="1"/>
</dbReference>
<feature type="compositionally biased region" description="Basic and acidic residues" evidence="2">
    <location>
        <begin position="153"/>
        <end position="167"/>
    </location>
</feature>
<organism evidence="4 5">
    <name type="scientific">Cercophora newfieldiana</name>
    <dbReference type="NCBI Taxonomy" id="92897"/>
    <lineage>
        <taxon>Eukaryota</taxon>
        <taxon>Fungi</taxon>
        <taxon>Dikarya</taxon>
        <taxon>Ascomycota</taxon>
        <taxon>Pezizomycotina</taxon>
        <taxon>Sordariomycetes</taxon>
        <taxon>Sordariomycetidae</taxon>
        <taxon>Sordariales</taxon>
        <taxon>Lasiosphaeriaceae</taxon>
        <taxon>Cercophora</taxon>
    </lineage>
</organism>
<keyword evidence="1" id="KW-0479">Metal-binding</keyword>
<evidence type="ECO:0000313" key="4">
    <source>
        <dbReference type="EMBL" id="KAK0645370.1"/>
    </source>
</evidence>
<protein>
    <recommendedName>
        <fullName evidence="3">C2H2-type domain-containing protein</fullName>
    </recommendedName>
</protein>
<comment type="caution">
    <text evidence="4">The sequence shown here is derived from an EMBL/GenBank/DDBJ whole genome shotgun (WGS) entry which is preliminary data.</text>
</comment>
<evidence type="ECO:0000256" key="1">
    <source>
        <dbReference type="PROSITE-ProRule" id="PRU00042"/>
    </source>
</evidence>
<sequence>MSFLTESWHLLQPTHLSAAASTSCASNPLPESHHLHATLFSHSSTPLPSSCPPLTDLSSACSPTSDLRTPDSSSHPTALYATVARDVAGKGSTPNIATARPLRASLPSTSSLRCPFEGCGFSSRRPIELSDHQTTMHEFPCELGCPRSFTTRRGQERHHQGNAHRTDSSSTTNYQCGGCGQETPSTRRDNHRRHLGTCKKQDMRPYICHCGHPPTFSRGEHLGHVNNCKGKAGRPKRSRQGGAANEI</sequence>
<dbReference type="SMART" id="SM00355">
    <property type="entry name" value="ZnF_C2H2"/>
    <property type="match status" value="3"/>
</dbReference>
<evidence type="ECO:0000256" key="2">
    <source>
        <dbReference type="SAM" id="MobiDB-lite"/>
    </source>
</evidence>
<name>A0AA39Y4P9_9PEZI</name>
<gene>
    <name evidence="4" type="ORF">B0T16DRAFT_139460</name>
</gene>
<evidence type="ECO:0000313" key="5">
    <source>
        <dbReference type="Proteomes" id="UP001174936"/>
    </source>
</evidence>
<keyword evidence="1" id="KW-0862">Zinc</keyword>
<feature type="region of interest" description="Disordered" evidence="2">
    <location>
        <begin position="227"/>
        <end position="247"/>
    </location>
</feature>
<reference evidence="4" key="1">
    <citation type="submission" date="2023-06" db="EMBL/GenBank/DDBJ databases">
        <title>Genome-scale phylogeny and comparative genomics of the fungal order Sordariales.</title>
        <authorList>
            <consortium name="Lawrence Berkeley National Laboratory"/>
            <person name="Hensen N."/>
            <person name="Bonometti L."/>
            <person name="Westerberg I."/>
            <person name="Brannstrom I.O."/>
            <person name="Guillou S."/>
            <person name="Cros-Aarteil S."/>
            <person name="Calhoun S."/>
            <person name="Haridas S."/>
            <person name="Kuo A."/>
            <person name="Mondo S."/>
            <person name="Pangilinan J."/>
            <person name="Riley R."/>
            <person name="Labutti K."/>
            <person name="Andreopoulos B."/>
            <person name="Lipzen A."/>
            <person name="Chen C."/>
            <person name="Yanf M."/>
            <person name="Daum C."/>
            <person name="Ng V."/>
            <person name="Clum A."/>
            <person name="Steindorff A."/>
            <person name="Ohm R."/>
            <person name="Martin F."/>
            <person name="Silar P."/>
            <person name="Natvig D."/>
            <person name="Lalanne C."/>
            <person name="Gautier V."/>
            <person name="Ament-Velasquez S.L."/>
            <person name="Kruys A."/>
            <person name="Hutchinson M.I."/>
            <person name="Powell A.J."/>
            <person name="Barry K."/>
            <person name="Miller A.N."/>
            <person name="Grigoriev I.V."/>
            <person name="Debuchy R."/>
            <person name="Gladieux P."/>
            <person name="Thoren M.H."/>
            <person name="Johannesson H."/>
        </authorList>
    </citation>
    <scope>NUCLEOTIDE SEQUENCE</scope>
    <source>
        <strain evidence="4">SMH2532-1</strain>
    </source>
</reference>
<dbReference type="GO" id="GO:0008270">
    <property type="term" value="F:zinc ion binding"/>
    <property type="evidence" value="ECO:0007669"/>
    <property type="project" value="UniProtKB-KW"/>
</dbReference>
<dbReference type="PROSITE" id="PS00028">
    <property type="entry name" value="ZINC_FINGER_C2H2_1"/>
    <property type="match status" value="1"/>
</dbReference>
<dbReference type="Proteomes" id="UP001174936">
    <property type="component" value="Unassembled WGS sequence"/>
</dbReference>
<proteinExistence type="predicted"/>
<accession>A0AA39Y4P9</accession>
<dbReference type="InterPro" id="IPR013087">
    <property type="entry name" value="Znf_C2H2_type"/>
</dbReference>
<feature type="domain" description="C2H2-type" evidence="3">
    <location>
        <begin position="139"/>
        <end position="169"/>
    </location>
</feature>
<dbReference type="AlphaFoldDB" id="A0AA39Y4P9"/>
<keyword evidence="5" id="KW-1185">Reference proteome</keyword>
<feature type="region of interest" description="Disordered" evidence="2">
    <location>
        <begin position="152"/>
        <end position="192"/>
    </location>
</feature>